<accession>A0A810Q2A6</accession>
<dbReference type="GO" id="GO:1904680">
    <property type="term" value="F:peptide transmembrane transporter activity"/>
    <property type="evidence" value="ECO:0007669"/>
    <property type="project" value="TreeGrafter"/>
</dbReference>
<evidence type="ECO:0000313" key="7">
    <source>
        <dbReference type="Proteomes" id="UP000681343"/>
    </source>
</evidence>
<organism evidence="6 7">
    <name type="scientific">Vescimonas fastidiosa</name>
    <dbReference type="NCBI Taxonomy" id="2714353"/>
    <lineage>
        <taxon>Bacteria</taxon>
        <taxon>Bacillati</taxon>
        <taxon>Bacillota</taxon>
        <taxon>Clostridia</taxon>
        <taxon>Eubacteriales</taxon>
        <taxon>Oscillospiraceae</taxon>
        <taxon>Vescimonas</taxon>
    </lineage>
</organism>
<dbReference type="InterPro" id="IPR000914">
    <property type="entry name" value="SBP_5_dom"/>
</dbReference>
<evidence type="ECO:0000313" key="6">
    <source>
        <dbReference type="EMBL" id="BCK78903.1"/>
    </source>
</evidence>
<evidence type="ECO:0000259" key="5">
    <source>
        <dbReference type="Pfam" id="PF00496"/>
    </source>
</evidence>
<evidence type="ECO:0000256" key="4">
    <source>
        <dbReference type="ARBA" id="ARBA00022729"/>
    </source>
</evidence>
<dbReference type="Proteomes" id="UP000681343">
    <property type="component" value="Chromosome"/>
</dbReference>
<dbReference type="KEGG" id="vfa:MM35RIKEN_10950"/>
<dbReference type="EMBL" id="AP023415">
    <property type="protein sequence ID" value="BCK78903.1"/>
    <property type="molecule type" value="Genomic_DNA"/>
</dbReference>
<dbReference type="Pfam" id="PF00496">
    <property type="entry name" value="SBP_bac_5"/>
    <property type="match status" value="1"/>
</dbReference>
<comment type="similarity">
    <text evidence="2">Belongs to the bacterial solute-binding protein 5 family.</text>
</comment>
<dbReference type="GO" id="GO:0042597">
    <property type="term" value="C:periplasmic space"/>
    <property type="evidence" value="ECO:0007669"/>
    <property type="project" value="UniProtKB-ARBA"/>
</dbReference>
<dbReference type="PIRSF" id="PIRSF002741">
    <property type="entry name" value="MppA"/>
    <property type="match status" value="1"/>
</dbReference>
<dbReference type="GO" id="GO:0043190">
    <property type="term" value="C:ATP-binding cassette (ABC) transporter complex"/>
    <property type="evidence" value="ECO:0007669"/>
    <property type="project" value="InterPro"/>
</dbReference>
<dbReference type="CDD" id="cd08504">
    <property type="entry name" value="PBP2_OppA"/>
    <property type="match status" value="1"/>
</dbReference>
<gene>
    <name evidence="6" type="ORF">MM35RIKEN_10950</name>
</gene>
<dbReference type="SUPFAM" id="SSF53850">
    <property type="entry name" value="Periplasmic binding protein-like II"/>
    <property type="match status" value="1"/>
</dbReference>
<protein>
    <submittedName>
        <fullName evidence="6">ABC transporter substrate-binding protein</fullName>
    </submittedName>
</protein>
<dbReference type="GO" id="GO:0030313">
    <property type="term" value="C:cell envelope"/>
    <property type="evidence" value="ECO:0007669"/>
    <property type="project" value="UniProtKB-SubCell"/>
</dbReference>
<dbReference type="Gene3D" id="3.90.76.10">
    <property type="entry name" value="Dipeptide-binding Protein, Domain 1"/>
    <property type="match status" value="1"/>
</dbReference>
<proteinExistence type="inferred from homology"/>
<dbReference type="GO" id="GO:0015833">
    <property type="term" value="P:peptide transport"/>
    <property type="evidence" value="ECO:0007669"/>
    <property type="project" value="TreeGrafter"/>
</dbReference>
<keyword evidence="3" id="KW-0813">Transport</keyword>
<sequence length="540" mass="58558">MKKLKRYAALLLALTLVAGLLAGCRREDSLSFRVGFGRVPATLDPALASADEEKIVVSHLFENLMKLQSDGSGGTTAVNGMARSYQCDATAEGQETYTFKLRSATWSDGTKVTAQDFVYAWKRLVAPETGSKNAKLLDMVAGYTAARAGDAEALQVSAPDEETFVVALSGRCPYFIDSVCTAAATMPVQSAAVAQENWSMSASTLVSNGPYTVSSWEGDTLTLTQSADYHDKRRLGPENLTFRFTADAKTANSLYDRGEVDFVLGLTEEAVAKKIDSWTPDSYPETSVVLLNQLSSLTSNENVRRAMGLVIDRNAIAELLGARTHPAAEGLVTWGIRSTAGGQFRDLGPAVDNDSENYEKNCQTARELMQAAGYTAGALAKLGTVTMLYESDGITDSLAALLQKTWTEKLGLNVTLQGVTTAQIDQALARGEYTIAALRVSSDRNDATGFLNSWRKGNEDNYANFYSSAYDMLLRVAAVSVSQEARDAYLEDAERLLLEQGNVIPLYYSTISWSLSEHYTGVFGDGLGRYFFYAVHKASK</sequence>
<dbReference type="PANTHER" id="PTHR30290:SF10">
    <property type="entry name" value="PERIPLASMIC OLIGOPEPTIDE-BINDING PROTEIN-RELATED"/>
    <property type="match status" value="1"/>
</dbReference>
<dbReference type="PROSITE" id="PS51257">
    <property type="entry name" value="PROKAR_LIPOPROTEIN"/>
    <property type="match status" value="1"/>
</dbReference>
<dbReference type="InterPro" id="IPR030678">
    <property type="entry name" value="Peptide/Ni-bd"/>
</dbReference>
<dbReference type="RefSeq" id="WP_212819961.1">
    <property type="nucleotide sequence ID" value="NZ_AP023415.1"/>
</dbReference>
<reference evidence="6" key="1">
    <citation type="submission" date="2020-09" db="EMBL/GenBank/DDBJ databases">
        <title>New species isolated from human feces.</title>
        <authorList>
            <person name="Kitahara M."/>
            <person name="Shigeno Y."/>
            <person name="Shime M."/>
            <person name="Matsumoto Y."/>
            <person name="Nakamura S."/>
            <person name="Motooka D."/>
            <person name="Fukuoka S."/>
            <person name="Nishikawa H."/>
            <person name="Benno Y."/>
        </authorList>
    </citation>
    <scope>NUCLEOTIDE SEQUENCE</scope>
    <source>
        <strain evidence="6">MM35</strain>
    </source>
</reference>
<dbReference type="Gene3D" id="3.40.190.10">
    <property type="entry name" value="Periplasmic binding protein-like II"/>
    <property type="match status" value="1"/>
</dbReference>
<dbReference type="InterPro" id="IPR039424">
    <property type="entry name" value="SBP_5"/>
</dbReference>
<evidence type="ECO:0000256" key="2">
    <source>
        <dbReference type="ARBA" id="ARBA00005695"/>
    </source>
</evidence>
<keyword evidence="7" id="KW-1185">Reference proteome</keyword>
<keyword evidence="4" id="KW-0732">Signal</keyword>
<comment type="subcellular location">
    <subcellularLocation>
        <location evidence="1">Cell envelope</location>
    </subcellularLocation>
</comment>
<dbReference type="AlphaFoldDB" id="A0A810Q2A6"/>
<dbReference type="Gene3D" id="3.10.105.10">
    <property type="entry name" value="Dipeptide-binding Protein, Domain 3"/>
    <property type="match status" value="1"/>
</dbReference>
<feature type="domain" description="Solute-binding protein family 5" evidence="5">
    <location>
        <begin position="79"/>
        <end position="460"/>
    </location>
</feature>
<evidence type="ECO:0000256" key="1">
    <source>
        <dbReference type="ARBA" id="ARBA00004196"/>
    </source>
</evidence>
<evidence type="ECO:0000256" key="3">
    <source>
        <dbReference type="ARBA" id="ARBA00022448"/>
    </source>
</evidence>
<name>A0A810Q2A6_9FIRM</name>
<dbReference type="PANTHER" id="PTHR30290">
    <property type="entry name" value="PERIPLASMIC BINDING COMPONENT OF ABC TRANSPORTER"/>
    <property type="match status" value="1"/>
</dbReference>